<evidence type="ECO:0000313" key="4">
    <source>
        <dbReference type="EMBL" id="KDQ49209.1"/>
    </source>
</evidence>
<keyword evidence="1" id="KW-0479">Metal-binding</keyword>
<dbReference type="AlphaFoldDB" id="A0A067P355"/>
<keyword evidence="5" id="KW-1185">Reference proteome</keyword>
<keyword evidence="1" id="KW-0863">Zinc-finger</keyword>
<feature type="region of interest" description="Disordered" evidence="2">
    <location>
        <begin position="145"/>
        <end position="200"/>
    </location>
</feature>
<dbReference type="HOGENOM" id="CLU_511966_0_0_1"/>
<feature type="domain" description="C2H2-type" evidence="3">
    <location>
        <begin position="506"/>
        <end position="532"/>
    </location>
</feature>
<feature type="compositionally biased region" description="Basic and acidic residues" evidence="2">
    <location>
        <begin position="415"/>
        <end position="425"/>
    </location>
</feature>
<sequence>MPESFDMSKHLNATRREDSLVMPSASYYGSSLLFNHAAPYPATSLSNNQNDQTSPTSGRNDTLSPSSDDCLLFDMYINFDDDPTTSDESPVEDIEGNEIVCGGSPSGSATGSGDYPVESLGFGHYEHSVINPSLIQGAPQAHLVDGYSPYSPSSTQGTSPPLFLTDQTQAPSPPSTASTPSSTNTSSTPPTSSYSSYANTPNLKGDILPHPYYAPQFSFPSNFANPTSSINSQNTTSGHQVDTLPVLYRQQISGAYGYQVGSMHPPSVLPVNTYHRANHSAEASGSVTDYPRMLPTSIIAPNSYLGANRLAEASGGVNEYPRMLPTSGIAPNTHFGGNRLAEVSGGVTGYPGSEYLFPPPGSLPSFEPCPRHPAASVSTSNTGFTLAVAGPSTAMVLPSAQIDTPQQPVAGPSRHSQEVRADRQSRQTPYSRPAVIAESLICRWAGCGQSIPETRWALNQHLSGVHHIRQGDDGTVTLCRWEGCTLDLKSAMRRHVAGVHCGLLKTECHLGCGKKFSRSDAMRRHLKTCQGS</sequence>
<dbReference type="InParanoid" id="A0A067P355"/>
<organism evidence="4 5">
    <name type="scientific">Jaapia argillacea MUCL 33604</name>
    <dbReference type="NCBI Taxonomy" id="933084"/>
    <lineage>
        <taxon>Eukaryota</taxon>
        <taxon>Fungi</taxon>
        <taxon>Dikarya</taxon>
        <taxon>Basidiomycota</taxon>
        <taxon>Agaricomycotina</taxon>
        <taxon>Agaricomycetes</taxon>
        <taxon>Agaricomycetidae</taxon>
        <taxon>Jaapiales</taxon>
        <taxon>Jaapiaceae</taxon>
        <taxon>Jaapia</taxon>
    </lineage>
</organism>
<dbReference type="InterPro" id="IPR013087">
    <property type="entry name" value="Znf_C2H2_type"/>
</dbReference>
<dbReference type="PROSITE" id="PS50157">
    <property type="entry name" value="ZINC_FINGER_C2H2_2"/>
    <property type="match status" value="1"/>
</dbReference>
<name>A0A067P355_9AGAM</name>
<protein>
    <recommendedName>
        <fullName evidence="3">C2H2-type domain-containing protein</fullName>
    </recommendedName>
</protein>
<dbReference type="Proteomes" id="UP000027265">
    <property type="component" value="Unassembled WGS sequence"/>
</dbReference>
<reference evidence="5" key="1">
    <citation type="journal article" date="2014" name="Proc. Natl. Acad. Sci. U.S.A.">
        <title>Extensive sampling of basidiomycete genomes demonstrates inadequacy of the white-rot/brown-rot paradigm for wood decay fungi.</title>
        <authorList>
            <person name="Riley R."/>
            <person name="Salamov A.A."/>
            <person name="Brown D.W."/>
            <person name="Nagy L.G."/>
            <person name="Floudas D."/>
            <person name="Held B.W."/>
            <person name="Levasseur A."/>
            <person name="Lombard V."/>
            <person name="Morin E."/>
            <person name="Otillar R."/>
            <person name="Lindquist E.A."/>
            <person name="Sun H."/>
            <person name="LaButti K.M."/>
            <person name="Schmutz J."/>
            <person name="Jabbour D."/>
            <person name="Luo H."/>
            <person name="Baker S.E."/>
            <person name="Pisabarro A.G."/>
            <person name="Walton J.D."/>
            <person name="Blanchette R.A."/>
            <person name="Henrissat B."/>
            <person name="Martin F."/>
            <person name="Cullen D."/>
            <person name="Hibbett D.S."/>
            <person name="Grigoriev I.V."/>
        </authorList>
    </citation>
    <scope>NUCLEOTIDE SEQUENCE [LARGE SCALE GENOMIC DNA]</scope>
    <source>
        <strain evidence="5">MUCL 33604</strain>
    </source>
</reference>
<evidence type="ECO:0000313" key="5">
    <source>
        <dbReference type="Proteomes" id="UP000027265"/>
    </source>
</evidence>
<dbReference type="GO" id="GO:0008270">
    <property type="term" value="F:zinc ion binding"/>
    <property type="evidence" value="ECO:0007669"/>
    <property type="project" value="UniProtKB-KW"/>
</dbReference>
<feature type="region of interest" description="Disordered" evidence="2">
    <location>
        <begin position="43"/>
        <end position="65"/>
    </location>
</feature>
<dbReference type="STRING" id="933084.A0A067P355"/>
<proteinExistence type="predicted"/>
<keyword evidence="1" id="KW-0862">Zinc</keyword>
<gene>
    <name evidence="4" type="ORF">JAAARDRAFT_201070</name>
</gene>
<evidence type="ECO:0000256" key="1">
    <source>
        <dbReference type="PROSITE-ProRule" id="PRU00042"/>
    </source>
</evidence>
<dbReference type="EMBL" id="KL197795">
    <property type="protein sequence ID" value="KDQ49209.1"/>
    <property type="molecule type" value="Genomic_DNA"/>
</dbReference>
<feature type="region of interest" description="Disordered" evidence="2">
    <location>
        <begin position="403"/>
        <end position="430"/>
    </location>
</feature>
<accession>A0A067P355</accession>
<feature type="compositionally biased region" description="Polar residues" evidence="2">
    <location>
        <begin position="150"/>
        <end position="169"/>
    </location>
</feature>
<feature type="compositionally biased region" description="Low complexity" evidence="2">
    <location>
        <begin position="175"/>
        <end position="200"/>
    </location>
</feature>
<evidence type="ECO:0000259" key="3">
    <source>
        <dbReference type="PROSITE" id="PS50157"/>
    </source>
</evidence>
<dbReference type="OrthoDB" id="2782214at2759"/>
<evidence type="ECO:0000256" key="2">
    <source>
        <dbReference type="SAM" id="MobiDB-lite"/>
    </source>
</evidence>